<dbReference type="InterPro" id="IPR008407">
    <property type="entry name" value="Brnchd-chn_aa_trnsp_AzlD"/>
</dbReference>
<feature type="transmembrane region" description="Helical" evidence="1">
    <location>
        <begin position="63"/>
        <end position="81"/>
    </location>
</feature>
<dbReference type="Pfam" id="PF05437">
    <property type="entry name" value="AzlD"/>
    <property type="match status" value="1"/>
</dbReference>
<feature type="transmembrane region" description="Helical" evidence="1">
    <location>
        <begin position="87"/>
        <end position="104"/>
    </location>
</feature>
<feature type="transmembrane region" description="Helical" evidence="1">
    <location>
        <begin position="37"/>
        <end position="56"/>
    </location>
</feature>
<organism evidence="2 3">
    <name type="scientific">Photobacterium arenosum</name>
    <dbReference type="NCBI Taxonomy" id="2774143"/>
    <lineage>
        <taxon>Bacteria</taxon>
        <taxon>Pseudomonadati</taxon>
        <taxon>Pseudomonadota</taxon>
        <taxon>Gammaproteobacteria</taxon>
        <taxon>Vibrionales</taxon>
        <taxon>Vibrionaceae</taxon>
        <taxon>Photobacterium</taxon>
    </lineage>
</organism>
<gene>
    <name evidence="2" type="ORF">IFO68_01680</name>
</gene>
<reference evidence="2 3" key="1">
    <citation type="submission" date="2020-09" db="EMBL/GenBank/DDBJ databases">
        <title>Photobacterium sp. CAU 1568 isolated from sand of Sido Beach.</title>
        <authorList>
            <person name="Kim W."/>
        </authorList>
    </citation>
    <scope>NUCLEOTIDE SEQUENCE [LARGE SCALE GENOMIC DNA]</scope>
    <source>
        <strain evidence="2 3">CAU 1568</strain>
    </source>
</reference>
<keyword evidence="1" id="KW-0812">Transmembrane</keyword>
<keyword evidence="3" id="KW-1185">Reference proteome</keyword>
<name>A0ABR9BFS8_9GAMM</name>
<accession>A0ABR9BFS8</accession>
<dbReference type="RefSeq" id="WP_192014536.1">
    <property type="nucleotide sequence ID" value="NZ_JACYTP010000001.1"/>
</dbReference>
<sequence>MIWLTILTMTLIIFASRYLFLEPRLPVKLNYQTQRFLNYSSPAVLTAIWAPIVFLPDKNTVDVTYSNPYLVGAIVAIIIALKTKNVLLTAVISMVVFFCVSFSIK</sequence>
<proteinExistence type="predicted"/>
<comment type="caution">
    <text evidence="2">The sequence shown here is derived from an EMBL/GenBank/DDBJ whole genome shotgun (WGS) entry which is preliminary data.</text>
</comment>
<protein>
    <submittedName>
        <fullName evidence="2">AzlD domain-containing protein</fullName>
    </submittedName>
</protein>
<evidence type="ECO:0000313" key="2">
    <source>
        <dbReference type="EMBL" id="MBD8511411.1"/>
    </source>
</evidence>
<dbReference type="Proteomes" id="UP000649768">
    <property type="component" value="Unassembled WGS sequence"/>
</dbReference>
<dbReference type="EMBL" id="JACYTP010000001">
    <property type="protein sequence ID" value="MBD8511411.1"/>
    <property type="molecule type" value="Genomic_DNA"/>
</dbReference>
<keyword evidence="1" id="KW-1133">Transmembrane helix</keyword>
<evidence type="ECO:0000256" key="1">
    <source>
        <dbReference type="SAM" id="Phobius"/>
    </source>
</evidence>
<evidence type="ECO:0000313" key="3">
    <source>
        <dbReference type="Proteomes" id="UP000649768"/>
    </source>
</evidence>
<keyword evidence="1" id="KW-0472">Membrane</keyword>